<evidence type="ECO:0000256" key="3">
    <source>
        <dbReference type="ARBA" id="ARBA00022840"/>
    </source>
</evidence>
<dbReference type="EMBL" id="JAATVY010000027">
    <property type="protein sequence ID" value="NJC73226.1"/>
    <property type="molecule type" value="Genomic_DNA"/>
</dbReference>
<dbReference type="GO" id="GO:0017168">
    <property type="term" value="F:5-oxoprolinase (ATP-hydrolyzing) activity"/>
    <property type="evidence" value="ECO:0007669"/>
    <property type="project" value="UniProtKB-EC"/>
</dbReference>
<dbReference type="NCBIfam" id="TIGR00370">
    <property type="entry name" value="5-oxoprolinase subunit PxpB"/>
    <property type="match status" value="1"/>
</dbReference>
<dbReference type="SUPFAM" id="SSF160467">
    <property type="entry name" value="PH0987 N-terminal domain-like"/>
    <property type="match status" value="1"/>
</dbReference>
<dbReference type="InterPro" id="IPR010016">
    <property type="entry name" value="PxpB"/>
</dbReference>
<dbReference type="Gene3D" id="3.30.1360.40">
    <property type="match status" value="1"/>
</dbReference>
<keyword evidence="1" id="KW-0547">Nucleotide-binding</keyword>
<protein>
    <submittedName>
        <fullName evidence="5">5-oxoprolinase subunit PxpB</fullName>
        <ecNumber evidence="5">3.5.2.9</ecNumber>
    </submittedName>
</protein>
<dbReference type="PANTHER" id="PTHR34698:SF2">
    <property type="entry name" value="5-OXOPROLINASE SUBUNIT B"/>
    <property type="match status" value="1"/>
</dbReference>
<evidence type="ECO:0000256" key="1">
    <source>
        <dbReference type="ARBA" id="ARBA00022741"/>
    </source>
</evidence>
<dbReference type="Gene3D" id="2.40.100.10">
    <property type="entry name" value="Cyclophilin-like"/>
    <property type="match status" value="1"/>
</dbReference>
<accession>A0ABX0Y546</accession>
<dbReference type="InterPro" id="IPR003833">
    <property type="entry name" value="CT_C_D"/>
</dbReference>
<dbReference type="Pfam" id="PF02682">
    <property type="entry name" value="CT_C_D"/>
    <property type="match status" value="1"/>
</dbReference>
<keyword evidence="2 5" id="KW-0378">Hydrolase</keyword>
<dbReference type="InterPro" id="IPR029000">
    <property type="entry name" value="Cyclophilin-like_dom_sf"/>
</dbReference>
<dbReference type="PANTHER" id="PTHR34698">
    <property type="entry name" value="5-OXOPROLINASE SUBUNIT B"/>
    <property type="match status" value="1"/>
</dbReference>
<name>A0ABX0Y546_9ACTN</name>
<keyword evidence="3" id="KW-0067">ATP-binding</keyword>
<organism evidence="5 6">
    <name type="scientific">Planosporangium thailandense</name>
    <dbReference type="NCBI Taxonomy" id="765197"/>
    <lineage>
        <taxon>Bacteria</taxon>
        <taxon>Bacillati</taxon>
        <taxon>Actinomycetota</taxon>
        <taxon>Actinomycetes</taxon>
        <taxon>Micromonosporales</taxon>
        <taxon>Micromonosporaceae</taxon>
        <taxon>Planosporangium</taxon>
    </lineage>
</organism>
<evidence type="ECO:0000313" key="5">
    <source>
        <dbReference type="EMBL" id="NJC73226.1"/>
    </source>
</evidence>
<dbReference type="SMART" id="SM00796">
    <property type="entry name" value="AHS1"/>
    <property type="match status" value="1"/>
</dbReference>
<feature type="domain" description="Carboxyltransferase" evidence="4">
    <location>
        <begin position="1"/>
        <end position="191"/>
    </location>
</feature>
<evidence type="ECO:0000259" key="4">
    <source>
        <dbReference type="SMART" id="SM00796"/>
    </source>
</evidence>
<proteinExistence type="predicted"/>
<dbReference type="EC" id="3.5.2.9" evidence="5"/>
<reference evidence="5 6" key="1">
    <citation type="submission" date="2020-03" db="EMBL/GenBank/DDBJ databases">
        <title>WGS of the type strain of Planosporangium spp.</title>
        <authorList>
            <person name="Thawai C."/>
        </authorList>
    </citation>
    <scope>NUCLEOTIDE SEQUENCE [LARGE SCALE GENOMIC DNA]</scope>
    <source>
        <strain evidence="5 6">TBRC 5610</strain>
    </source>
</reference>
<sequence length="204" mass="22292">MTIKPAGDRAMLVELADLDQVTSLYQALLHRSPAGVRELVPAARTVLVAYDPEVTTFDRLTRSIREYRIGETAAVTGPLVEIPVRYDGADLDAVAELTGLGRTEIIRRHTTPEYVVAFCGFAPGFGYLTGVDPLLRLPRHSSPRTRVPAGSVAVAGEFTAVYPRESPGGWQLLGRTDLVMWDVERNPPALLAPGTRVRFVEVPE</sequence>
<comment type="caution">
    <text evidence="5">The sequence shown here is derived from an EMBL/GenBank/DDBJ whole genome shotgun (WGS) entry which is preliminary data.</text>
</comment>
<evidence type="ECO:0000256" key="2">
    <source>
        <dbReference type="ARBA" id="ARBA00022801"/>
    </source>
</evidence>
<dbReference type="Proteomes" id="UP000722989">
    <property type="component" value="Unassembled WGS sequence"/>
</dbReference>
<evidence type="ECO:0000313" key="6">
    <source>
        <dbReference type="Proteomes" id="UP000722989"/>
    </source>
</evidence>
<gene>
    <name evidence="5" type="primary">pxpB</name>
    <name evidence="5" type="ORF">HC031_26420</name>
</gene>
<keyword evidence="6" id="KW-1185">Reference proteome</keyword>
<dbReference type="SUPFAM" id="SSF50891">
    <property type="entry name" value="Cyclophilin-like"/>
    <property type="match status" value="1"/>
</dbReference>